<proteinExistence type="predicted"/>
<accession>A0A2P2LWN7</accession>
<dbReference type="EMBL" id="GGEC01041884">
    <property type="protein sequence ID" value="MBX22368.1"/>
    <property type="molecule type" value="Transcribed_RNA"/>
</dbReference>
<evidence type="ECO:0000313" key="1">
    <source>
        <dbReference type="EMBL" id="MBX22368.1"/>
    </source>
</evidence>
<dbReference type="AlphaFoldDB" id="A0A2P2LWN7"/>
<organism evidence="1">
    <name type="scientific">Rhizophora mucronata</name>
    <name type="common">Asiatic mangrove</name>
    <dbReference type="NCBI Taxonomy" id="61149"/>
    <lineage>
        <taxon>Eukaryota</taxon>
        <taxon>Viridiplantae</taxon>
        <taxon>Streptophyta</taxon>
        <taxon>Embryophyta</taxon>
        <taxon>Tracheophyta</taxon>
        <taxon>Spermatophyta</taxon>
        <taxon>Magnoliopsida</taxon>
        <taxon>eudicotyledons</taxon>
        <taxon>Gunneridae</taxon>
        <taxon>Pentapetalae</taxon>
        <taxon>rosids</taxon>
        <taxon>fabids</taxon>
        <taxon>Malpighiales</taxon>
        <taxon>Rhizophoraceae</taxon>
        <taxon>Rhizophora</taxon>
    </lineage>
</organism>
<sequence length="118" mass="13272">MVLSREEFSDINFLFFNRSFPLPVGNSDVTCLFFSSGNLMWSLTGVPISSSISCFKQYISTRLGNRSSQALVMIFSSSSSSSKAISLGKHLRWYEVGHRRHTANCNSRIFLFSPCLQT</sequence>
<name>A0A2P2LWN7_RHIMU</name>
<reference evidence="1" key="1">
    <citation type="submission" date="2018-02" db="EMBL/GenBank/DDBJ databases">
        <title>Rhizophora mucronata_Transcriptome.</title>
        <authorList>
            <person name="Meera S.P."/>
            <person name="Sreeshan A."/>
            <person name="Augustine A."/>
        </authorList>
    </citation>
    <scope>NUCLEOTIDE SEQUENCE</scope>
    <source>
        <tissue evidence="1">Leaf</tissue>
    </source>
</reference>
<protein>
    <submittedName>
        <fullName evidence="1">Uncharacterized protein LOC105116111 isoform X1</fullName>
    </submittedName>
</protein>